<protein>
    <submittedName>
        <fullName evidence="2">Uncharacterized protein</fullName>
    </submittedName>
</protein>
<organism evidence="2 3">
    <name type="scientific">Fodinibacter luteus</name>
    <dbReference type="NCBI Taxonomy" id="552064"/>
    <lineage>
        <taxon>Bacteria</taxon>
        <taxon>Bacillati</taxon>
        <taxon>Actinomycetota</taxon>
        <taxon>Actinomycetes</taxon>
        <taxon>Micrococcales</taxon>
        <taxon>Intrasporangiaceae</taxon>
        <taxon>Fodinibacter (ex Wang et al. 2009)</taxon>
    </lineage>
</organism>
<proteinExistence type="predicted"/>
<gene>
    <name evidence="2" type="ORF">GCM10023168_33770</name>
</gene>
<accession>A0ABP8KNY3</accession>
<evidence type="ECO:0000313" key="3">
    <source>
        <dbReference type="Proteomes" id="UP001500945"/>
    </source>
</evidence>
<name>A0ABP8KNY3_9MICO</name>
<dbReference type="Proteomes" id="UP001500945">
    <property type="component" value="Unassembled WGS sequence"/>
</dbReference>
<sequence>MPGRARWLAHPIAAQLGMPSPNAAVQAAAVAAGMPAGADSIDNLVVLGHARKWLRQRRLGWGGYESG</sequence>
<feature type="signal peptide" evidence="1">
    <location>
        <begin position="1"/>
        <end position="23"/>
    </location>
</feature>
<dbReference type="EMBL" id="BAABGM010000024">
    <property type="protein sequence ID" value="GAA4412187.1"/>
    <property type="molecule type" value="Genomic_DNA"/>
</dbReference>
<feature type="chain" id="PRO_5045084267" evidence="1">
    <location>
        <begin position="24"/>
        <end position="67"/>
    </location>
</feature>
<comment type="caution">
    <text evidence="2">The sequence shown here is derived from an EMBL/GenBank/DDBJ whole genome shotgun (WGS) entry which is preliminary data.</text>
</comment>
<reference evidence="3" key="1">
    <citation type="journal article" date="2019" name="Int. J. Syst. Evol. Microbiol.">
        <title>The Global Catalogue of Microorganisms (GCM) 10K type strain sequencing project: providing services to taxonomists for standard genome sequencing and annotation.</title>
        <authorList>
            <consortium name="The Broad Institute Genomics Platform"/>
            <consortium name="The Broad Institute Genome Sequencing Center for Infectious Disease"/>
            <person name="Wu L."/>
            <person name="Ma J."/>
        </authorList>
    </citation>
    <scope>NUCLEOTIDE SEQUENCE [LARGE SCALE GENOMIC DNA]</scope>
    <source>
        <strain evidence="3">JCM 17809</strain>
    </source>
</reference>
<evidence type="ECO:0000256" key="1">
    <source>
        <dbReference type="SAM" id="SignalP"/>
    </source>
</evidence>
<keyword evidence="1" id="KW-0732">Signal</keyword>
<keyword evidence="3" id="KW-1185">Reference proteome</keyword>
<evidence type="ECO:0000313" key="2">
    <source>
        <dbReference type="EMBL" id="GAA4412187.1"/>
    </source>
</evidence>